<dbReference type="EMBL" id="AP014924">
    <property type="protein sequence ID" value="BAS26010.1"/>
    <property type="molecule type" value="Genomic_DNA"/>
</dbReference>
<feature type="region of interest" description="Disordered" evidence="1">
    <location>
        <begin position="67"/>
        <end position="113"/>
    </location>
</feature>
<feature type="compositionally biased region" description="Basic and acidic residues" evidence="1">
    <location>
        <begin position="16"/>
        <end position="28"/>
    </location>
</feature>
<gene>
    <name evidence="2" type="ORF">LIP_0153</name>
</gene>
<organism evidence="2 3">
    <name type="scientific">Limnochorda pilosa</name>
    <dbReference type="NCBI Taxonomy" id="1555112"/>
    <lineage>
        <taxon>Bacteria</taxon>
        <taxon>Bacillati</taxon>
        <taxon>Bacillota</taxon>
        <taxon>Limnochordia</taxon>
        <taxon>Limnochordales</taxon>
        <taxon>Limnochordaceae</taxon>
        <taxon>Limnochorda</taxon>
    </lineage>
</organism>
<dbReference type="KEGG" id="lpil:LIP_0153"/>
<evidence type="ECO:0000256" key="1">
    <source>
        <dbReference type="SAM" id="MobiDB-lite"/>
    </source>
</evidence>
<evidence type="ECO:0000313" key="2">
    <source>
        <dbReference type="EMBL" id="BAS26010.1"/>
    </source>
</evidence>
<proteinExistence type="predicted"/>
<protein>
    <submittedName>
        <fullName evidence="2">Uncharacterized protein</fullName>
    </submittedName>
</protein>
<dbReference type="AlphaFoldDB" id="A0A0K2SFZ2"/>
<reference evidence="3" key="2">
    <citation type="journal article" date="2016" name="Int. J. Syst. Evol. Microbiol.">
        <title>Complete genome sequence and cell structure of Limnochorda pilosa, a Gram-negative spore-former within the phylum Firmicutes.</title>
        <authorList>
            <person name="Watanabe M."/>
            <person name="Kojima H."/>
            <person name="Fukui M."/>
        </authorList>
    </citation>
    <scope>NUCLEOTIDE SEQUENCE [LARGE SCALE GENOMIC DNA]</scope>
    <source>
        <strain evidence="3">HC45</strain>
    </source>
</reference>
<feature type="region of interest" description="Disordered" evidence="1">
    <location>
        <begin position="1"/>
        <end position="46"/>
    </location>
</feature>
<dbReference type="STRING" id="1555112.LIP_0153"/>
<reference evidence="3" key="1">
    <citation type="submission" date="2015-07" db="EMBL/GenBank/DDBJ databases">
        <title>Complete genome sequence and phylogenetic analysis of Limnochorda pilosa.</title>
        <authorList>
            <person name="Watanabe M."/>
            <person name="Kojima H."/>
            <person name="Fukui M."/>
        </authorList>
    </citation>
    <scope>NUCLEOTIDE SEQUENCE [LARGE SCALE GENOMIC DNA]</scope>
    <source>
        <strain evidence="3">HC45</strain>
    </source>
</reference>
<accession>A0A0K2SFZ2</accession>
<name>A0A0K2SFZ2_LIMPI</name>
<evidence type="ECO:0000313" key="3">
    <source>
        <dbReference type="Proteomes" id="UP000065807"/>
    </source>
</evidence>
<keyword evidence="3" id="KW-1185">Reference proteome</keyword>
<sequence>MVAPGLSRSTHSQDLSGEKPARLRESERGVTPLEEPGMEGAGSWQNDVEARVREAIARALEGTAQQILANGAAHRPKEPQAPAAPRPEALDGRPAGLPAEMALDPPSGREGPTREQMLQVIGRHMGEGREHFARDGRPLESPEAVLHAMEEDGFVIVGQRVALPAGYRGD</sequence>
<dbReference type="Proteomes" id="UP000065807">
    <property type="component" value="Chromosome"/>
</dbReference>